<evidence type="ECO:0000256" key="1">
    <source>
        <dbReference type="ARBA" id="ARBA00004123"/>
    </source>
</evidence>
<dbReference type="OrthoDB" id="3037908at2759"/>
<keyword evidence="7" id="KW-1185">Reference proteome</keyword>
<dbReference type="GO" id="GO:0003677">
    <property type="term" value="F:DNA binding"/>
    <property type="evidence" value="ECO:0007669"/>
    <property type="project" value="UniProtKB-KW"/>
</dbReference>
<reference evidence="6" key="1">
    <citation type="submission" date="2020-03" db="EMBL/GenBank/DDBJ databases">
        <title>Draft Genome Sequence of Cylindrodendrum hubeiense.</title>
        <authorList>
            <person name="Buettner E."/>
            <person name="Kellner H."/>
        </authorList>
    </citation>
    <scope>NUCLEOTIDE SEQUENCE</scope>
    <source>
        <strain evidence="6">IHI 201604</strain>
    </source>
</reference>
<dbReference type="AlphaFoldDB" id="A0A9P5HHD5"/>
<evidence type="ECO:0000256" key="4">
    <source>
        <dbReference type="ARBA" id="ARBA00023242"/>
    </source>
</evidence>
<evidence type="ECO:0000313" key="7">
    <source>
        <dbReference type="Proteomes" id="UP000722485"/>
    </source>
</evidence>
<keyword evidence="3" id="KW-0238">DNA-binding</keyword>
<evidence type="ECO:0000313" key="6">
    <source>
        <dbReference type="EMBL" id="KAF7554852.1"/>
    </source>
</evidence>
<keyword evidence="2" id="KW-0479">Metal-binding</keyword>
<evidence type="ECO:0000256" key="3">
    <source>
        <dbReference type="ARBA" id="ARBA00023125"/>
    </source>
</evidence>
<dbReference type="InterPro" id="IPR007219">
    <property type="entry name" value="XnlR_reg_dom"/>
</dbReference>
<sequence length="250" mass="27898">MFQAAQIQQDVQNVCQLGTDGYTLAFGYAPLLRVYLLLATGAVARQAVEWKTWAQQTLKLGRDYFGHLVGTVSLEAVDILFLLSMCLKLNDEVTSAWSTLGLCISCCYSLGINRLGVPQSSKKLSADEDFGRQKWWAIYSYEKLFSFELGYASSIMDDCYDKIDMGPSQSKESDMSDIMASFARALSQVSRRCVQARQSEELAGAERMDLAIAEKVKATGESCLQLLQWANSLPPNYRFEFPVVYLSSGF</sequence>
<comment type="subcellular location">
    <subcellularLocation>
        <location evidence="1">Nucleus</location>
    </subcellularLocation>
</comment>
<dbReference type="PANTHER" id="PTHR46910:SF3">
    <property type="entry name" value="HALOTOLERANCE PROTEIN 9-RELATED"/>
    <property type="match status" value="1"/>
</dbReference>
<dbReference type="CDD" id="cd12148">
    <property type="entry name" value="fungal_TF_MHR"/>
    <property type="match status" value="1"/>
</dbReference>
<dbReference type="EMBL" id="JAANBB010000027">
    <property type="protein sequence ID" value="KAF7554852.1"/>
    <property type="molecule type" value="Genomic_DNA"/>
</dbReference>
<protein>
    <recommendedName>
        <fullName evidence="5">Xylanolytic transcriptional activator regulatory domain-containing protein</fullName>
    </recommendedName>
</protein>
<dbReference type="GO" id="GO:0006351">
    <property type="term" value="P:DNA-templated transcription"/>
    <property type="evidence" value="ECO:0007669"/>
    <property type="project" value="InterPro"/>
</dbReference>
<dbReference type="SMART" id="SM00906">
    <property type="entry name" value="Fungal_trans"/>
    <property type="match status" value="1"/>
</dbReference>
<comment type="caution">
    <text evidence="6">The sequence shown here is derived from an EMBL/GenBank/DDBJ whole genome shotgun (WGS) entry which is preliminary data.</text>
</comment>
<dbReference type="InterPro" id="IPR050987">
    <property type="entry name" value="AtrR-like"/>
</dbReference>
<gene>
    <name evidence="6" type="ORF">G7Z17_g2580</name>
</gene>
<organism evidence="6 7">
    <name type="scientific">Cylindrodendrum hubeiense</name>
    <dbReference type="NCBI Taxonomy" id="595255"/>
    <lineage>
        <taxon>Eukaryota</taxon>
        <taxon>Fungi</taxon>
        <taxon>Dikarya</taxon>
        <taxon>Ascomycota</taxon>
        <taxon>Pezizomycotina</taxon>
        <taxon>Sordariomycetes</taxon>
        <taxon>Hypocreomycetidae</taxon>
        <taxon>Hypocreales</taxon>
        <taxon>Nectriaceae</taxon>
        <taxon>Cylindrodendrum</taxon>
    </lineage>
</organism>
<proteinExistence type="predicted"/>
<dbReference type="PANTHER" id="PTHR46910">
    <property type="entry name" value="TRANSCRIPTION FACTOR PDR1"/>
    <property type="match status" value="1"/>
</dbReference>
<keyword evidence="4" id="KW-0539">Nucleus</keyword>
<dbReference type="Pfam" id="PF04082">
    <property type="entry name" value="Fungal_trans"/>
    <property type="match status" value="1"/>
</dbReference>
<evidence type="ECO:0000259" key="5">
    <source>
        <dbReference type="SMART" id="SM00906"/>
    </source>
</evidence>
<feature type="domain" description="Xylanolytic transcriptional activator regulatory" evidence="5">
    <location>
        <begin position="96"/>
        <end position="170"/>
    </location>
</feature>
<evidence type="ECO:0000256" key="2">
    <source>
        <dbReference type="ARBA" id="ARBA00022723"/>
    </source>
</evidence>
<name>A0A9P5HHD5_9HYPO</name>
<accession>A0A9P5HHD5</accession>
<dbReference type="Proteomes" id="UP000722485">
    <property type="component" value="Unassembled WGS sequence"/>
</dbReference>
<dbReference type="GO" id="GO:0005634">
    <property type="term" value="C:nucleus"/>
    <property type="evidence" value="ECO:0007669"/>
    <property type="project" value="UniProtKB-SubCell"/>
</dbReference>
<dbReference type="GO" id="GO:0003700">
    <property type="term" value="F:DNA-binding transcription factor activity"/>
    <property type="evidence" value="ECO:0007669"/>
    <property type="project" value="InterPro"/>
</dbReference>
<dbReference type="GO" id="GO:0008270">
    <property type="term" value="F:zinc ion binding"/>
    <property type="evidence" value="ECO:0007669"/>
    <property type="project" value="InterPro"/>
</dbReference>